<keyword evidence="4" id="KW-0378">Hydrolase</keyword>
<evidence type="ECO:0000256" key="1">
    <source>
        <dbReference type="SAM" id="MobiDB-lite"/>
    </source>
</evidence>
<comment type="caution">
    <text evidence="4">The sequence shown here is derived from an EMBL/GenBank/DDBJ whole genome shotgun (WGS) entry which is preliminary data.</text>
</comment>
<keyword evidence="2" id="KW-0812">Transmembrane</keyword>
<keyword evidence="4" id="KW-0255">Endonuclease</keyword>
<feature type="region of interest" description="Disordered" evidence="1">
    <location>
        <begin position="161"/>
        <end position="188"/>
    </location>
</feature>
<evidence type="ECO:0000313" key="4">
    <source>
        <dbReference type="EMBL" id="MDQ1027876.1"/>
    </source>
</evidence>
<feature type="transmembrane region" description="Helical" evidence="2">
    <location>
        <begin position="82"/>
        <end position="98"/>
    </location>
</feature>
<keyword evidence="4" id="KW-0540">Nuclease</keyword>
<dbReference type="RefSeq" id="WP_373466727.1">
    <property type="nucleotide sequence ID" value="NZ_JAUSZI010000002.1"/>
</dbReference>
<dbReference type="InterPro" id="IPR005135">
    <property type="entry name" value="Endo/exonuclease/phosphatase"/>
</dbReference>
<organism evidence="4 5">
    <name type="scientific">Streptomyces umbrinus</name>
    <dbReference type="NCBI Taxonomy" id="67370"/>
    <lineage>
        <taxon>Bacteria</taxon>
        <taxon>Bacillati</taxon>
        <taxon>Actinomycetota</taxon>
        <taxon>Actinomycetes</taxon>
        <taxon>Kitasatosporales</taxon>
        <taxon>Streptomycetaceae</taxon>
        <taxon>Streptomyces</taxon>
        <taxon>Streptomyces phaeochromogenes group</taxon>
    </lineage>
</organism>
<dbReference type="GO" id="GO:0004519">
    <property type="term" value="F:endonuclease activity"/>
    <property type="evidence" value="ECO:0007669"/>
    <property type="project" value="UniProtKB-KW"/>
</dbReference>
<feature type="transmembrane region" description="Helical" evidence="2">
    <location>
        <begin position="25"/>
        <end position="45"/>
    </location>
</feature>
<dbReference type="SUPFAM" id="SSF56219">
    <property type="entry name" value="DNase I-like"/>
    <property type="match status" value="1"/>
</dbReference>
<feature type="domain" description="Endonuclease/exonuclease/phosphatase" evidence="3">
    <location>
        <begin position="118"/>
        <end position="346"/>
    </location>
</feature>
<keyword evidence="5" id="KW-1185">Reference proteome</keyword>
<dbReference type="EMBL" id="JAUSZI010000002">
    <property type="protein sequence ID" value="MDQ1027876.1"/>
    <property type="molecule type" value="Genomic_DNA"/>
</dbReference>
<dbReference type="Pfam" id="PF03372">
    <property type="entry name" value="Exo_endo_phos"/>
    <property type="match status" value="1"/>
</dbReference>
<dbReference type="Proteomes" id="UP001230328">
    <property type="component" value="Unassembled WGS sequence"/>
</dbReference>
<keyword evidence="2" id="KW-1133">Transmembrane helix</keyword>
<name>A0ABU0SWF3_9ACTN</name>
<protein>
    <submittedName>
        <fullName evidence="4">Endonuclease/exonuclease/phosphatase (EEP) superfamily protein YafD</fullName>
    </submittedName>
</protein>
<evidence type="ECO:0000259" key="3">
    <source>
        <dbReference type="Pfam" id="PF03372"/>
    </source>
</evidence>
<sequence>MRSATAETDEWTDDVPVSRHGGSRAGAWFAALLLAGVSTVVGCRIADTDGITPVPQLLAFLPWLLAPTTVALLFAALTRWRLGLVWSVAVLAALAWYIEPYGKTSQPKGAPVAELRVLTSNVEFGQATDELIDAIRDQRPDLVFVQECEYGCEEKLEQAFGKDTGSKGDNTGGEAGEDTGSGAVGKGSYPYRQVVEGAGSDGSVILSRHPLKPAAGIPATMGMPGATADVKGHEIRLQLAHPMPPLPTHLSTWREELSDLRDYAAAHRTRPTVLAGDFNASQDHAAFRRILDVGFGDAARLTGDARTPSWPARTAPPLGAQIDHVLVSRDFSANRARFLDFGDTDHRALVVDLTLFKST</sequence>
<reference evidence="4 5" key="1">
    <citation type="submission" date="2023-07" db="EMBL/GenBank/DDBJ databases">
        <title>Comparative genomics of wheat-associated soil bacteria to identify genetic determinants of phenazine resistance.</title>
        <authorList>
            <person name="Mouncey N."/>
        </authorList>
    </citation>
    <scope>NUCLEOTIDE SEQUENCE [LARGE SCALE GENOMIC DNA]</scope>
    <source>
        <strain evidence="4 5">V2I4</strain>
    </source>
</reference>
<dbReference type="Gene3D" id="3.60.10.10">
    <property type="entry name" value="Endonuclease/exonuclease/phosphatase"/>
    <property type="match status" value="1"/>
</dbReference>
<keyword evidence="2" id="KW-0472">Membrane</keyword>
<accession>A0ABU0SWF3</accession>
<evidence type="ECO:0000256" key="2">
    <source>
        <dbReference type="SAM" id="Phobius"/>
    </source>
</evidence>
<evidence type="ECO:0000313" key="5">
    <source>
        <dbReference type="Proteomes" id="UP001230328"/>
    </source>
</evidence>
<gene>
    <name evidence="4" type="ORF">QF035_005458</name>
</gene>
<dbReference type="InterPro" id="IPR036691">
    <property type="entry name" value="Endo/exonu/phosph_ase_sf"/>
</dbReference>
<proteinExistence type="predicted"/>
<feature type="transmembrane region" description="Helical" evidence="2">
    <location>
        <begin position="57"/>
        <end position="76"/>
    </location>
</feature>